<dbReference type="InterPro" id="IPR029058">
    <property type="entry name" value="AB_hydrolase_fold"/>
</dbReference>
<dbReference type="InterPro" id="IPR006693">
    <property type="entry name" value="AB_hydrolase_lipase"/>
</dbReference>
<evidence type="ECO:0000313" key="11">
    <source>
        <dbReference type="EMBL" id="MDE51504.1"/>
    </source>
</evidence>
<dbReference type="GO" id="GO:0016787">
    <property type="term" value="F:hydrolase activity"/>
    <property type="evidence" value="ECO:0007669"/>
    <property type="project" value="UniProtKB-KW"/>
</dbReference>
<dbReference type="GO" id="GO:0016042">
    <property type="term" value="P:lipid catabolic process"/>
    <property type="evidence" value="ECO:0007669"/>
    <property type="project" value="UniProtKB-KW"/>
</dbReference>
<dbReference type="Pfam" id="PF04083">
    <property type="entry name" value="Abhydro_lipase"/>
    <property type="match status" value="1"/>
</dbReference>
<evidence type="ECO:0000259" key="9">
    <source>
        <dbReference type="Pfam" id="PF00561"/>
    </source>
</evidence>
<proteinExistence type="inferred from homology"/>
<evidence type="ECO:0000256" key="8">
    <source>
        <dbReference type="SAM" id="SignalP"/>
    </source>
</evidence>
<keyword evidence="3" id="KW-0378">Hydrolase</keyword>
<feature type="domain" description="AB hydrolase-1" evidence="9">
    <location>
        <begin position="261"/>
        <end position="343"/>
    </location>
</feature>
<evidence type="ECO:0000256" key="7">
    <source>
        <dbReference type="SAM" id="MobiDB-lite"/>
    </source>
</evidence>
<comment type="similarity">
    <text evidence="1">Belongs to the AB hydrolase superfamily. Lipase family.</text>
</comment>
<feature type="chain" id="PRO_5026127442" evidence="8">
    <location>
        <begin position="27"/>
        <end position="556"/>
    </location>
</feature>
<name>A0A6G1SLV8_9ACAR</name>
<evidence type="ECO:0000256" key="1">
    <source>
        <dbReference type="ARBA" id="ARBA00010701"/>
    </source>
</evidence>
<dbReference type="PANTHER" id="PTHR11005">
    <property type="entry name" value="LYSOSOMAL ACID LIPASE-RELATED"/>
    <property type="match status" value="1"/>
</dbReference>
<reference evidence="11" key="1">
    <citation type="submission" date="2018-10" db="EMBL/GenBank/DDBJ databases">
        <title>Transcriptome assembly of Aceria tosichella (Wheat curl mite) Type 2.</title>
        <authorList>
            <person name="Scully E.D."/>
            <person name="Geib S.M."/>
            <person name="Palmer N.A."/>
            <person name="Gupta A.K."/>
            <person name="Sarath G."/>
            <person name="Tatineni S."/>
        </authorList>
    </citation>
    <scope>NUCLEOTIDE SEQUENCE</scope>
    <source>
        <strain evidence="11">LincolnNE</strain>
    </source>
</reference>
<feature type="compositionally biased region" description="Low complexity" evidence="7">
    <location>
        <begin position="179"/>
        <end position="199"/>
    </location>
</feature>
<evidence type="ECO:0000259" key="10">
    <source>
        <dbReference type="Pfam" id="PF04083"/>
    </source>
</evidence>
<protein>
    <submittedName>
        <fullName evidence="11">Lipase member K</fullName>
    </submittedName>
</protein>
<feature type="region of interest" description="Disordered" evidence="7">
    <location>
        <begin position="173"/>
        <end position="256"/>
    </location>
</feature>
<keyword evidence="2 8" id="KW-0732">Signal</keyword>
<accession>A0A6G1SLV8</accession>
<evidence type="ECO:0000256" key="2">
    <source>
        <dbReference type="ARBA" id="ARBA00022729"/>
    </source>
</evidence>
<organism evidence="11">
    <name type="scientific">Aceria tosichella</name>
    <name type="common">wheat curl mite</name>
    <dbReference type="NCBI Taxonomy" id="561515"/>
    <lineage>
        <taxon>Eukaryota</taxon>
        <taxon>Metazoa</taxon>
        <taxon>Ecdysozoa</taxon>
        <taxon>Arthropoda</taxon>
        <taxon>Chelicerata</taxon>
        <taxon>Arachnida</taxon>
        <taxon>Acari</taxon>
        <taxon>Acariformes</taxon>
        <taxon>Trombidiformes</taxon>
        <taxon>Prostigmata</taxon>
        <taxon>Eupodina</taxon>
        <taxon>Eriophyoidea</taxon>
        <taxon>Eriophyidae</taxon>
        <taxon>Eriophyinae</taxon>
        <taxon>Aceriini</taxon>
        <taxon>Aceria</taxon>
    </lineage>
</organism>
<feature type="compositionally biased region" description="Polar residues" evidence="7">
    <location>
        <begin position="238"/>
        <end position="250"/>
    </location>
</feature>
<dbReference type="SUPFAM" id="SSF53474">
    <property type="entry name" value="alpha/beta-Hydrolases"/>
    <property type="match status" value="2"/>
</dbReference>
<keyword evidence="5" id="KW-0443">Lipid metabolism</keyword>
<evidence type="ECO:0000256" key="5">
    <source>
        <dbReference type="ARBA" id="ARBA00023098"/>
    </source>
</evidence>
<evidence type="ECO:0000256" key="6">
    <source>
        <dbReference type="ARBA" id="ARBA00023180"/>
    </source>
</evidence>
<dbReference type="Gene3D" id="3.40.50.1820">
    <property type="entry name" value="alpha/beta hydrolase"/>
    <property type="match status" value="1"/>
</dbReference>
<feature type="domain" description="Partial AB-hydrolase lipase" evidence="10">
    <location>
        <begin position="105"/>
        <end position="166"/>
    </location>
</feature>
<dbReference type="Pfam" id="PF00561">
    <property type="entry name" value="Abhydrolase_1"/>
    <property type="match status" value="1"/>
</dbReference>
<keyword evidence="6" id="KW-0325">Glycoprotein</keyword>
<gene>
    <name evidence="11" type="primary">LIPK_1</name>
    <name evidence="11" type="ORF">g.18080</name>
</gene>
<evidence type="ECO:0000256" key="4">
    <source>
        <dbReference type="ARBA" id="ARBA00022963"/>
    </source>
</evidence>
<feature type="signal peptide" evidence="8">
    <location>
        <begin position="1"/>
        <end position="26"/>
    </location>
</feature>
<sequence length="556" mass="61042">MRHSRNSTRGRAVVLVLALFASSALLELSNGAAGPMVALVEARSLLDIIPGTELMRDLASNMANRLGRALDNQIINPISNNLGGCFKRGADGACPPRDPDASRTVAEIIKSRGFEVEEHDVTTRDGYILTVQRIINPLIEEGQRAKLKPVILQHGLMSSSVDWVINSVHVKPQKYPRDSSAPSTTNPTTTTASGASASGDILDDDDNEKNTIEFHRRSAAMARGDGEEDGSNEEQRIDATTPSAQMPTGDSQEHPNALGFYLANEGYDVFLANSRGNIYGQRHVEMSSWNPRFWAFTFDEQSKYDLPDTASYIQNLTGHSKLGYVGHSQGTAMMFGLLSDQPDYAEVFEPIVLIAPVAYVSNAITPAKYFSVYTPIVERINAPFGTSNVAVAYLAPLVCKPELIKDEICANLVFLAAGFNPEELDMNRVSAYVAHHPSGTSAKNIAHYGQGVLSGRFAHFDHGVLGNQIEYGQAQAPDYKLGNIRSKSLVLIFADNDWLASPKDVAKLRADLRVTPFRVHNISELRPKWNHIDFLYGKHCGELVNTRILEAFHQFD</sequence>
<dbReference type="InterPro" id="IPR000073">
    <property type="entry name" value="AB_hydrolase_1"/>
</dbReference>
<keyword evidence="4" id="KW-0442">Lipid degradation</keyword>
<dbReference type="EMBL" id="GGYP01006733">
    <property type="protein sequence ID" value="MDE51504.1"/>
    <property type="molecule type" value="Transcribed_RNA"/>
</dbReference>
<dbReference type="FunFam" id="3.40.50.1820:FF:000057">
    <property type="entry name" value="Lipase"/>
    <property type="match status" value="1"/>
</dbReference>
<dbReference type="AlphaFoldDB" id="A0A6G1SLV8"/>
<evidence type="ECO:0000256" key="3">
    <source>
        <dbReference type="ARBA" id="ARBA00022801"/>
    </source>
</evidence>